<feature type="domain" description="N-acetyltransferase" evidence="1">
    <location>
        <begin position="6"/>
        <end position="150"/>
    </location>
</feature>
<dbReference type="PROSITE" id="PS51186">
    <property type="entry name" value="GNAT"/>
    <property type="match status" value="1"/>
</dbReference>
<proteinExistence type="predicted"/>
<reference evidence="2 3" key="1">
    <citation type="submission" date="2021-01" db="EMBL/GenBank/DDBJ databases">
        <title>Draft genome sequence of Micromonospora sp. strain STR1_7.</title>
        <authorList>
            <person name="Karlyshev A."/>
            <person name="Jawad R."/>
        </authorList>
    </citation>
    <scope>NUCLEOTIDE SEQUENCE [LARGE SCALE GENOMIC DNA]</scope>
    <source>
        <strain evidence="2 3">STR1-7</strain>
    </source>
</reference>
<dbReference type="SUPFAM" id="SSF55729">
    <property type="entry name" value="Acyl-CoA N-acyltransferases (Nat)"/>
    <property type="match status" value="1"/>
</dbReference>
<dbReference type="Gene3D" id="3.40.630.30">
    <property type="match status" value="1"/>
</dbReference>
<organism evidence="2 3">
    <name type="scientific">Micromonospora parastrephiae</name>
    <dbReference type="NCBI Taxonomy" id="2806101"/>
    <lineage>
        <taxon>Bacteria</taxon>
        <taxon>Bacillati</taxon>
        <taxon>Actinomycetota</taxon>
        <taxon>Actinomycetes</taxon>
        <taxon>Micromonosporales</taxon>
        <taxon>Micromonosporaceae</taxon>
        <taxon>Micromonospora</taxon>
    </lineage>
</organism>
<keyword evidence="3" id="KW-1185">Reference proteome</keyword>
<dbReference type="Pfam" id="PF00583">
    <property type="entry name" value="Acetyltransf_1"/>
    <property type="match status" value="1"/>
</dbReference>
<comment type="caution">
    <text evidence="2">The sequence shown here is derived from an EMBL/GenBank/DDBJ whole genome shotgun (WGS) entry which is preliminary data.</text>
</comment>
<dbReference type="Proteomes" id="UP000601027">
    <property type="component" value="Unassembled WGS sequence"/>
</dbReference>
<name>A0ABS1XT84_9ACTN</name>
<dbReference type="EMBL" id="JAEVHM010000042">
    <property type="protein sequence ID" value="MBM0232476.1"/>
    <property type="molecule type" value="Genomic_DNA"/>
</dbReference>
<dbReference type="InterPro" id="IPR016181">
    <property type="entry name" value="Acyl_CoA_acyltransferase"/>
</dbReference>
<sequence>MSFDFIEKRPAPDDQVIWYPFAENNAFSPSWWDYRSLDGDKSYTFLEVRQGGAEVARIELDPDVMIDHYLKTPELGNSALEIELIEVAESQRRRGVGTKIIQGLVSRYPDRRLLAFSEGAEDFWASLGWTRYDHPEGPQLNRPLFIQPAAGV</sequence>
<evidence type="ECO:0000313" key="3">
    <source>
        <dbReference type="Proteomes" id="UP000601027"/>
    </source>
</evidence>
<dbReference type="RefSeq" id="WP_203174885.1">
    <property type="nucleotide sequence ID" value="NZ_JAEVHM010000042.1"/>
</dbReference>
<evidence type="ECO:0000313" key="2">
    <source>
        <dbReference type="EMBL" id="MBM0232476.1"/>
    </source>
</evidence>
<evidence type="ECO:0000259" key="1">
    <source>
        <dbReference type="PROSITE" id="PS51186"/>
    </source>
</evidence>
<accession>A0ABS1XT84</accession>
<dbReference type="InterPro" id="IPR000182">
    <property type="entry name" value="GNAT_dom"/>
</dbReference>
<protein>
    <recommendedName>
        <fullName evidence="1">N-acetyltransferase domain-containing protein</fullName>
    </recommendedName>
</protein>
<gene>
    <name evidence="2" type="ORF">JNW91_11735</name>
</gene>